<dbReference type="Pfam" id="PF11367">
    <property type="entry name" value="Tail_completion_gp17"/>
    <property type="match status" value="1"/>
</dbReference>
<sequence length="119" mass="13742">MRLEESLFHHLQASVQASIYANLRGDKLPAVVYTLVSDPVTMSLSNVEQVHTSRYQVDCYHRNYAKVKKLAEQIKDALHLKSKNLAGYPIQLVVMENRQDGYVEQAGLFRQMMEFVVYH</sequence>
<name>A0A2H9TBR5_9ZZZZ</name>
<comment type="caution">
    <text evidence="1">The sequence shown here is derived from an EMBL/GenBank/DDBJ whole genome shotgun (WGS) entry which is preliminary data.</text>
</comment>
<reference evidence="1" key="1">
    <citation type="journal article" date="2017" name="Appl. Environ. Microbiol.">
        <title>Molecular characterization of an Endozoicomonas-like organism causing infection in king scallop Pecten maximus L.</title>
        <authorList>
            <person name="Cano I."/>
            <person name="van Aerle R."/>
            <person name="Ross S."/>
            <person name="Verner-Jeffreys D.W."/>
            <person name="Paley R.K."/>
            <person name="Rimmer G."/>
            <person name="Ryder D."/>
            <person name="Hooper P."/>
            <person name="Stone D."/>
            <person name="Feist S.W."/>
        </authorList>
    </citation>
    <scope>NUCLEOTIDE SEQUENCE</scope>
</reference>
<dbReference type="EMBL" id="NSIT01000009">
    <property type="protein sequence ID" value="PJE80691.1"/>
    <property type="molecule type" value="Genomic_DNA"/>
</dbReference>
<proteinExistence type="predicted"/>
<dbReference type="InterPro" id="IPR021508">
    <property type="entry name" value="Gp17-like"/>
</dbReference>
<protein>
    <recommendedName>
        <fullName evidence="2">DUF3168 domain-containing protein</fullName>
    </recommendedName>
</protein>
<evidence type="ECO:0000313" key="1">
    <source>
        <dbReference type="EMBL" id="PJE80691.1"/>
    </source>
</evidence>
<accession>A0A2H9TBR5</accession>
<organism evidence="1">
    <name type="scientific">invertebrate metagenome</name>
    <dbReference type="NCBI Taxonomy" id="1711999"/>
    <lineage>
        <taxon>unclassified sequences</taxon>
        <taxon>metagenomes</taxon>
        <taxon>organismal metagenomes</taxon>
    </lineage>
</organism>
<evidence type="ECO:0008006" key="2">
    <source>
        <dbReference type="Google" id="ProtNLM"/>
    </source>
</evidence>
<dbReference type="AlphaFoldDB" id="A0A2H9TBR5"/>
<gene>
    <name evidence="1" type="ORF">CI610_00352</name>
</gene>